<reference evidence="3" key="1">
    <citation type="submission" date="2021-02" db="EMBL/GenBank/DDBJ databases">
        <authorList>
            <person name="Syme A R."/>
            <person name="Syme A R."/>
            <person name="Moolhuijzen P."/>
        </authorList>
    </citation>
    <scope>NUCLEOTIDE SEQUENCE</scope>
    <source>
        <strain evidence="3">W1-1</strain>
    </source>
</reference>
<sequence length="1530" mass="156343">MFIIRSLQASALFLSFSTLTEGWSLGRKHDQHAQQHENPIYPAYQPRGASYNGVPEKRQDQLMCPNDQWQAFLDSVPKNGVTVFCNDYLGIPPATTVVEYTPTVTVTTSANSTTATTITSRVVTTSTVVETATTTIIPRRRAANLFVVGEERFSAVVANGTSVTPASASTFPTSSKNTQQIQAESALANACSCKMVDPTATVTESYAVPAVTSTVGFRILSIITLTDIRVFTARTTVIKTSSTSGGNAKLVFIKPFNNMQIAKSNSSLSSTISSSAASSGIGADATSVSPNGQTSISAGLESSDAITPMSIATSSSTPITSAPASSAPTVTALPFSCPEDDGKHIDQIVDGVRLNYIVMCNTQLQTEERVGPPVTVDSEATCAAQCSLLNAQTGQDTCQAASFEAYTDGRSGGTCTISRSSPGYVESPGSITVVHTGTYSNGDQCRNFNSTSNSSQSIDASALYASITSAGVSVSIAGLVTQTADGGVYMTSFSTESTDASGYIHWRWYVVSASSSYWRAVWATTWECTALVTRTIVSQPIASVEVTTTTIINGATTTLIWGTTTSVFTNGGGGVSPPTFVPAVTTDSNGDVTTLFSLAAQTGTGGEGIVSPTGTPAAGNLTVSGSTFTFSSTGDAGVLPPVPTPSAVVDTIVSSGNAQYTISGSIYTSNSDGGEGIIPPPSATNSSGSENITISGGTYTAVSTGLDGIITPVITATGDSSISTSPPAIVTSIGSLEITISGSTATLQSTGGEGVFPPVPSANISQGISVAVTSGEASFATGSSTLTSYSNGDSGINPPDSTSSIPFAGNQTTVTPSPTGRSFNVTVSGSTTFASSTGDSGVLPPPLLNESSIISAAPAPSLEIEISIGVGTVEISTSSSTATTLSTGDNGIIPPAPTNISTSSFQSLGLISSVNVTSTGGMGNISTQVSTAITFSTGGEGILPPLSSPTSTLNFNSSSETPFTNSERPRTGDYSDSTSTTSSTGVPLFTSNLTMSVSTTTNLVMPSSIGSQFSDTDTPRTSFFDSSTSIVNSTTPSASPTPSSNASSTGPPFTNSGSDRTPFFNETTSMPSSTLSPASITTSRSFNVSLNSTGPPFTYSEADRTPDVFSSTLLNATIPATSPTDSALVSTPTVNASMSSSFIAIVTTTVSVFISPFANVTSSVPSSGVLTGVTPSANSTLAPTDTPVVSSGTLLPPNNTTTSSSSVETPVVPPIFGNSTVPLGSGSGFSSSTVPSATPSAPFNSTDVPPFPTGNSSIPLPTPTGFVNNSTTLDICPTAPIVVTVTTVQTSVEVQISTLTETVTAGAVSTTSASPASTPADLHTEDRRAGQIATQPQIEAACANPDNVVTNPSFSMSSDNTVSPWTVDNLDPTITVGSEQDPNSNGTIAQFKSAVVGRTLTITQPLTLCPGQQYELSSMNRQANTMAGCTARYRIGNHTVYTVTPQTTWLERSEYFTAGLGADGASVDLQITASCSGYAGMPVTDQAGWMRVEISAVSVVLYDVDGSRSKKRAVSVVEMEPVEYAALMWS</sequence>
<accession>A0A6S6WDE4</accession>
<feature type="compositionally biased region" description="Polar residues" evidence="1">
    <location>
        <begin position="1181"/>
        <end position="1190"/>
    </location>
</feature>
<feature type="compositionally biased region" description="Polar residues" evidence="1">
    <location>
        <begin position="1005"/>
        <end position="1031"/>
    </location>
</feature>
<feature type="compositionally biased region" description="Polar residues" evidence="1">
    <location>
        <begin position="948"/>
        <end position="966"/>
    </location>
</feature>
<keyword evidence="2" id="KW-0732">Signal</keyword>
<evidence type="ECO:0000256" key="2">
    <source>
        <dbReference type="SAM" id="SignalP"/>
    </source>
</evidence>
<proteinExistence type="predicted"/>
<dbReference type="EMBL" id="HG992986">
    <property type="protein sequence ID" value="CAE7211661.1"/>
    <property type="molecule type" value="Genomic_DNA"/>
</dbReference>
<evidence type="ECO:0000313" key="4">
    <source>
        <dbReference type="Proteomes" id="UP000472372"/>
    </source>
</evidence>
<evidence type="ECO:0000313" key="3">
    <source>
        <dbReference type="EMBL" id="CAE7211661.1"/>
    </source>
</evidence>
<name>A0A6S6WDE4_9PLEO</name>
<feature type="compositionally biased region" description="Low complexity" evidence="1">
    <location>
        <begin position="1032"/>
        <end position="1052"/>
    </location>
</feature>
<feature type="compositionally biased region" description="Low complexity" evidence="1">
    <location>
        <begin position="1191"/>
        <end position="1210"/>
    </location>
</feature>
<feature type="compositionally biased region" description="Low complexity" evidence="1">
    <location>
        <begin position="974"/>
        <end position="985"/>
    </location>
</feature>
<feature type="region of interest" description="Disordered" evidence="1">
    <location>
        <begin position="1005"/>
        <end position="1078"/>
    </location>
</feature>
<feature type="compositionally biased region" description="Polar residues" evidence="1">
    <location>
        <begin position="1053"/>
        <end position="1078"/>
    </location>
</feature>
<feature type="region of interest" description="Disordered" evidence="1">
    <location>
        <begin position="943"/>
        <end position="989"/>
    </location>
</feature>
<dbReference type="Proteomes" id="UP000472372">
    <property type="component" value="Chromosome 10"/>
</dbReference>
<feature type="signal peptide" evidence="2">
    <location>
        <begin position="1"/>
        <end position="22"/>
    </location>
</feature>
<protein>
    <recommendedName>
        <fullName evidence="5">Apple domain-containing protein</fullName>
    </recommendedName>
</protein>
<gene>
    <name evidence="3" type="ORF">PTTW11_10198</name>
</gene>
<feature type="chain" id="PRO_5043624504" description="Apple domain-containing protein" evidence="2">
    <location>
        <begin position="23"/>
        <end position="1530"/>
    </location>
</feature>
<feature type="region of interest" description="Disordered" evidence="1">
    <location>
        <begin position="1181"/>
        <end position="1211"/>
    </location>
</feature>
<organism evidence="3 4">
    <name type="scientific">Pyrenophora teres f. teres</name>
    <dbReference type="NCBI Taxonomy" id="97479"/>
    <lineage>
        <taxon>Eukaryota</taxon>
        <taxon>Fungi</taxon>
        <taxon>Dikarya</taxon>
        <taxon>Ascomycota</taxon>
        <taxon>Pezizomycotina</taxon>
        <taxon>Dothideomycetes</taxon>
        <taxon>Pleosporomycetidae</taxon>
        <taxon>Pleosporales</taxon>
        <taxon>Pleosporineae</taxon>
        <taxon>Pleosporaceae</taxon>
        <taxon>Pyrenophora</taxon>
    </lineage>
</organism>
<evidence type="ECO:0000256" key="1">
    <source>
        <dbReference type="SAM" id="MobiDB-lite"/>
    </source>
</evidence>
<evidence type="ECO:0008006" key="5">
    <source>
        <dbReference type="Google" id="ProtNLM"/>
    </source>
</evidence>